<evidence type="ECO:0000313" key="3">
    <source>
        <dbReference type="WBParaSite" id="ECPE_0000519201-mRNA-1"/>
    </source>
</evidence>
<dbReference type="EMBL" id="UZAN01042029">
    <property type="protein sequence ID" value="VDP74766.1"/>
    <property type="molecule type" value="Genomic_DNA"/>
</dbReference>
<dbReference type="Proteomes" id="UP000272942">
    <property type="component" value="Unassembled WGS sequence"/>
</dbReference>
<reference evidence="3" key="1">
    <citation type="submission" date="2016-06" db="UniProtKB">
        <authorList>
            <consortium name="WormBaseParasite"/>
        </authorList>
    </citation>
    <scope>IDENTIFICATION</scope>
</reference>
<gene>
    <name evidence="1" type="ORF">ECPE_LOCUS5180</name>
</gene>
<sequence length="124" mass="14278">MKDGHNIHVESRGVVYVVFVQFYQSETPVYAVDIFRGLSALFESDMLMFSKITGEERAAVLEFLSLLEKILPSSTTYQRNLTKIHTWVSEHETFSGVEWLQALNDQHLCVDFTESSQFLIVDQL</sequence>
<proteinExistence type="predicted"/>
<accession>A0A183ADZ5</accession>
<dbReference type="Gene3D" id="1.20.120.1960">
    <property type="entry name" value="QSOX sulfhydryl oxidase domain"/>
    <property type="match status" value="1"/>
</dbReference>
<keyword evidence="2" id="KW-1185">Reference proteome</keyword>
<evidence type="ECO:0000313" key="2">
    <source>
        <dbReference type="Proteomes" id="UP000272942"/>
    </source>
</evidence>
<organism evidence="3">
    <name type="scientific">Echinostoma caproni</name>
    <dbReference type="NCBI Taxonomy" id="27848"/>
    <lineage>
        <taxon>Eukaryota</taxon>
        <taxon>Metazoa</taxon>
        <taxon>Spiralia</taxon>
        <taxon>Lophotrochozoa</taxon>
        <taxon>Platyhelminthes</taxon>
        <taxon>Trematoda</taxon>
        <taxon>Digenea</taxon>
        <taxon>Plagiorchiida</taxon>
        <taxon>Echinostomata</taxon>
        <taxon>Echinostomatoidea</taxon>
        <taxon>Echinostomatidae</taxon>
        <taxon>Echinostoma</taxon>
    </lineage>
</organism>
<name>A0A183ADZ5_9TREM</name>
<reference evidence="1 2" key="2">
    <citation type="submission" date="2018-11" db="EMBL/GenBank/DDBJ databases">
        <authorList>
            <consortium name="Pathogen Informatics"/>
        </authorList>
    </citation>
    <scope>NUCLEOTIDE SEQUENCE [LARGE SCALE GENOMIC DNA]</scope>
    <source>
        <strain evidence="1 2">Egypt</strain>
    </source>
</reference>
<protein>
    <submittedName>
        <fullName evidence="3">BTB domain-containing protein</fullName>
    </submittedName>
</protein>
<dbReference type="WBParaSite" id="ECPE_0000519201-mRNA-1">
    <property type="protein sequence ID" value="ECPE_0000519201-mRNA-1"/>
    <property type="gene ID" value="ECPE_0000519201"/>
</dbReference>
<dbReference type="AlphaFoldDB" id="A0A183ADZ5"/>
<dbReference type="InterPro" id="IPR042568">
    <property type="entry name" value="QSOX_FAD-bd_sf"/>
</dbReference>
<evidence type="ECO:0000313" key="1">
    <source>
        <dbReference type="EMBL" id="VDP74766.1"/>
    </source>
</evidence>